<protein>
    <recommendedName>
        <fullName evidence="1">DUF4815 domain-containing protein</fullName>
    </recommendedName>
</protein>
<evidence type="ECO:0000313" key="2">
    <source>
        <dbReference type="EMBL" id="CAB4125435.1"/>
    </source>
</evidence>
<organism evidence="2">
    <name type="scientific">uncultured Caudovirales phage</name>
    <dbReference type="NCBI Taxonomy" id="2100421"/>
    <lineage>
        <taxon>Viruses</taxon>
        <taxon>Duplodnaviria</taxon>
        <taxon>Heunggongvirae</taxon>
        <taxon>Uroviricota</taxon>
        <taxon>Caudoviricetes</taxon>
        <taxon>Peduoviridae</taxon>
        <taxon>Maltschvirus</taxon>
        <taxon>Maltschvirus maltsch</taxon>
    </lineage>
</organism>
<dbReference type="Pfam" id="PF16075">
    <property type="entry name" value="DUF4815"/>
    <property type="match status" value="3"/>
</dbReference>
<accession>A0A6J5KW37</accession>
<dbReference type="Gene3D" id="2.40.30.20">
    <property type="match status" value="1"/>
</dbReference>
<dbReference type="Gene3D" id="2.10.10.20">
    <property type="entry name" value="Carbohydrate-binding module superfamily 5/12"/>
    <property type="match status" value="1"/>
</dbReference>
<reference evidence="2" key="1">
    <citation type="submission" date="2020-04" db="EMBL/GenBank/DDBJ databases">
        <authorList>
            <person name="Chiriac C."/>
            <person name="Salcher M."/>
            <person name="Ghai R."/>
            <person name="Kavagutti S V."/>
        </authorList>
    </citation>
    <scope>NUCLEOTIDE SEQUENCE</scope>
</reference>
<proteinExistence type="predicted"/>
<dbReference type="InterPro" id="IPR032096">
    <property type="entry name" value="DUF4815"/>
</dbReference>
<dbReference type="InterPro" id="IPR023366">
    <property type="entry name" value="ATP_synth_asu-like_sf"/>
</dbReference>
<name>A0A6J5KW37_9CAUD</name>
<sequence>MINWNTEPYNDDYEEGKKFYRIVFRPGYAVQARELTQLQTILQNQISRHGDSIFKQGAMVVPGQISYDQDFAYIKLNSLFSTDTSAFVEGITVTGQTSGVTAQILKVVNDGSLAYPTLYVRYTNTGTNAGTKVFADGEVIQTPTFNQVKSIDSGSTGVGSAVVINQGVYYINGNFVLVEPQSLILDAYTKTPSYRVGLNVIEKIVTPDDDETLLDNAQTSYNFAAPGAHRYYIELTLAKLAIDSVADAGFVELLRVEDGSIKSKVSKTEYSILEKTLARRTYDESGNFSVTDFPLDVREYRDNNRLAWTSGVQYLIGDIVTSNGNTYVAKNSAISQAIAPAHLSGLAHDGQGQTGTYWEFNKAPVYNRGIHAVLPSENLATQLANEAQLSLGVEPGKAYIHGYEVEKIATDFINVPKSRESVQVKEGVVPATVGNYVFVTNLNNLPPADTYGTVCIQTNITGYGGRGTTIASMEIGSARVRGIEWHSGAIGGTSAIYKLFLFDVNILPGYDFNRDVKSFYMASATPGNAATNFTADLAWSLPENQTQITGSASGTGTTITGNGTSFLTDLMIGDYILIGTNAPVRVTAITNQQTIRVDGSFSSFTGLPVFRLSTQIKETGNSSLIFPFSNYAIKSVRDVDNVIRTIYSVYYATSGNTGNALSGQCILTLQTGSGTFASGAETDNYLFVDNTTGSVLVPLFSPVPSSDGKNLTATFAASAANHLIKAITTVNKSGSALTEKTKTSAIGTATYDTVVTATQSTLMLNKADAYKVISVLMDSGTFAAPTGNYTIDLSDSYIFDDGQRDSFYDVSRLVIKPSYAPPTGPIQITFEYFEHGDGDYFTANSYTDIDYKAIPSYLNKPLRDVIDFRPRMADGGESGLIVTASNLKAGQYYTILTTASNFINFGAGSNTVGLSFVASRDGTFLDGSGLASLNNSAGFYGIGGSKGVAIGNANSLLPKRGIDVTCDFSYYLARIDKVALDITGQLFNIAGVSSLNPGEPSDPSVGMVLYTITYEPYGFGTELKNVNAKKTDNKRYTMRDIGRLEKRITNLEYYTSLSLLEQETKSLGVIDTMGVDRFKNGFIVDDFSGHNTGDVGSPDYSCSIDVDNKELRPLCTMDNINLLESLTNNTDRRIANYMVYGDVITLPLDQNTPHVAMITQQYGSRLENVNPFAVFTFVGDISINPSSDDWFEVSRQPDIITNVEGDFTAISTLVDKVGAMGTVWNAWQTQWTGKPVVTTSSSSWRWQDGDGWTWGTTATTQTTATQVGQSRTGMTTTVAAKITTNLQEDRILNSTVIPYMRSRNILIQAKKLKPNTIFYPSFDGVNIASYVTPATVITFTKSVGTTANFDAESNAGGDASSPYRMISGDSQVCLNRGDIVIGQTSGAHGVCIGSSYDTVTGVRTVDVINVTGTFSNTETIIGSISNAHGVVVSTAVASTGGSLKTDASGDLNFLFKIPQTNSVRFRTGSRELQLTDSPTDGADFTSRARGKYSATGTLETKQATYISTRNAQLVQTQISENRTIVQTSQQSWASSQFYDPLAQTFLVQQPGGAFLTKVDLFFATKDPTIPVGIEIREVVNGFPGKNILPFSKVTLKPEMVNISTNTVSLNGVATPSYDTPTTFWFPSPIYVQPDTEYALTVVSDSNKYQVWISNLGDTIPGSSRTISEQPYNGVLFKSQNASTWTPNQLQDLMFTIYRAKFDIGTTLNPTIAAVSFVNDVLPYASLGTNPIQTSIGSTSVRINHTGHGMNVGSKVQFTNTDSTVYLGVAGSGSITTVTSGGTAKNVSGFSTDFVNQLSVGSVLYTAAGLYVGVIASITNAYTATLVSNAAVAMSSGSYLYTTPVAGIPTSELYKTLTIVSVDIDAYVVSVTTPATYSGLVGGDGNRATQNIQFDTVQPSVQMQTFPETITSFSVKTVSGQAVDGSQTPYVKDTSYSPILINDNNNSPSPRLIASQVNENQFLNDKSLKLVCSMQSTNDSLSPIIDTHRASMIAVNNRLTNATETNTNVAGLDSRTLVSASATISFMSSVTGVTMTNPGAGYILDPVVTITPAAGDTPLIAATAIAAYDISGQVNVIITNPGYGYTKAPSITIDAATGSNPFTATAVATISCNSFASTGTAGNNLSTVGVGNYGEILNSSITANNGSFLITNYQVVSNTDGSIVQGVVSTNKSFTPALAGTNSGQAGTITVNTRDRFVDEIAPFGSTNYSKYVSKRIDLASGSRNTMLKIKLAACLPTEADVDVYYKLSPAGFSGDFNTINYTKFNPDYTPTKTQIGTNIFSDIDYTLEGLIPFDAVKVKIVMRSTNTSAVPRVKDLRIIACE</sequence>
<feature type="domain" description="DUF4815" evidence="1">
    <location>
        <begin position="7"/>
        <end position="77"/>
    </location>
</feature>
<gene>
    <name evidence="2" type="ORF">UFOVP58_138</name>
</gene>
<feature type="domain" description="DUF4815" evidence="1">
    <location>
        <begin position="960"/>
        <end position="1195"/>
    </location>
</feature>
<feature type="domain" description="DUF4815" evidence="1">
    <location>
        <begin position="160"/>
        <end position="325"/>
    </location>
</feature>
<evidence type="ECO:0000259" key="1">
    <source>
        <dbReference type="Pfam" id="PF16075"/>
    </source>
</evidence>
<dbReference type="EMBL" id="LR796186">
    <property type="protein sequence ID" value="CAB4125435.1"/>
    <property type="molecule type" value="Genomic_DNA"/>
</dbReference>